<feature type="domain" description="Poly(A) RNA polymerase mitochondrial-like central palm" evidence="10">
    <location>
        <begin position="347"/>
        <end position="478"/>
    </location>
</feature>
<dbReference type="Gene3D" id="1.10.1410.10">
    <property type="match status" value="1"/>
</dbReference>
<evidence type="ECO:0000256" key="1">
    <source>
        <dbReference type="ARBA" id="ARBA00001936"/>
    </source>
</evidence>
<protein>
    <recommendedName>
        <fullName evidence="4">polynucleotide adenylyltransferase</fullName>
        <ecNumber evidence="4">2.7.7.19</ecNumber>
    </recommendedName>
</protein>
<accession>A0AAD4DJB7</accession>
<dbReference type="Pfam" id="PF03828">
    <property type="entry name" value="PAP_assoc"/>
    <property type="match status" value="1"/>
</dbReference>
<evidence type="ECO:0000256" key="6">
    <source>
        <dbReference type="ARBA" id="ARBA00022723"/>
    </source>
</evidence>
<feature type="compositionally biased region" description="Polar residues" evidence="8">
    <location>
        <begin position="940"/>
        <end position="949"/>
    </location>
</feature>
<comment type="similarity">
    <text evidence="3">Belongs to the DNA polymerase type-B-like family.</text>
</comment>
<evidence type="ECO:0000256" key="5">
    <source>
        <dbReference type="ARBA" id="ARBA00022679"/>
    </source>
</evidence>
<evidence type="ECO:0000256" key="2">
    <source>
        <dbReference type="ARBA" id="ARBA00001946"/>
    </source>
</evidence>
<feature type="region of interest" description="Disordered" evidence="8">
    <location>
        <begin position="735"/>
        <end position="879"/>
    </location>
</feature>
<keyword evidence="6" id="KW-0479">Metal-binding</keyword>
<dbReference type="Gene3D" id="3.30.460.10">
    <property type="entry name" value="Beta Polymerase, domain 2"/>
    <property type="match status" value="1"/>
</dbReference>
<feature type="compositionally biased region" description="Gly residues" evidence="8">
    <location>
        <begin position="846"/>
        <end position="874"/>
    </location>
</feature>
<feature type="compositionally biased region" description="Polar residues" evidence="8">
    <location>
        <begin position="917"/>
        <end position="926"/>
    </location>
</feature>
<dbReference type="InterPro" id="IPR043519">
    <property type="entry name" value="NT_sf"/>
</dbReference>
<dbReference type="SUPFAM" id="SSF81301">
    <property type="entry name" value="Nucleotidyltransferase"/>
    <property type="match status" value="1"/>
</dbReference>
<feature type="region of interest" description="Disordered" evidence="8">
    <location>
        <begin position="916"/>
        <end position="1000"/>
    </location>
</feature>
<dbReference type="GO" id="GO:1990817">
    <property type="term" value="F:poly(A) RNA polymerase activity"/>
    <property type="evidence" value="ECO:0007669"/>
    <property type="project" value="UniProtKB-EC"/>
</dbReference>
<dbReference type="GO" id="GO:0031123">
    <property type="term" value="P:RNA 3'-end processing"/>
    <property type="evidence" value="ECO:0007669"/>
    <property type="project" value="TreeGrafter"/>
</dbReference>
<dbReference type="SUPFAM" id="SSF81631">
    <property type="entry name" value="PAP/OAS1 substrate-binding domain"/>
    <property type="match status" value="1"/>
</dbReference>
<feature type="compositionally biased region" description="Polar residues" evidence="8">
    <location>
        <begin position="108"/>
        <end position="120"/>
    </location>
</feature>
<dbReference type="PANTHER" id="PTHR12271">
    <property type="entry name" value="POLY A POLYMERASE CID PAP -RELATED"/>
    <property type="match status" value="1"/>
</dbReference>
<feature type="region of interest" description="Disordered" evidence="8">
    <location>
        <begin position="1"/>
        <end position="125"/>
    </location>
</feature>
<feature type="compositionally biased region" description="Polar residues" evidence="8">
    <location>
        <begin position="232"/>
        <end position="246"/>
    </location>
</feature>
<feature type="compositionally biased region" description="Polar residues" evidence="8">
    <location>
        <begin position="1"/>
        <end position="10"/>
    </location>
</feature>
<dbReference type="Proteomes" id="UP001194580">
    <property type="component" value="Unassembled WGS sequence"/>
</dbReference>
<sequence length="1000" mass="108737">MPMVHTTTEPGTEDSFRPLLTHRQETDPASTAGSAKLVGELLPSVPLSTKAKSEASSHDPVNPSNIQQQLYLEHSDSSNNNDDDDQDRTINQNLPFQAHSRSLHRPDSPTSLEDSQSDSGLDSFAADIADNERLATRFPIEAVPLSKLSMTDRPSATISGQQEVLNGNSPLSPSQVATPPLSPIKAPVHSKSDEGDDDTLGDDDDDDDESVVNGIENEAEMHQDAALDEPGMTSQEIKETQQTSGQALEEEQTCVNDSGSEAPLLSLQEESSSASLSADDTSAATESPSSSTAVPPKVSAWSALLPGVAPIPQPKPTARPYAIQRSEQARLHERFPIVLPHESQVKLSMEMVDLFESLLPTEQSHERRTKFMKKIEDILNIEWPGQDIQAYPFGSTVNDLGTSTSDIDICIMTTWSGLKNVQMLANAFRKHGMQKVFCVPRAKVPIVKLWDPELHLSCDVNINTPLGLLNTKMIKTYVAIDPRVRPFAMIIKHWARRRVLNDAANGGTISTYTWICIVINFLQMRSPPILPKLHKIPHTLSEDNQVINGNNTSFYDDIESLEGFGFPNKETLGGLLYAFFRRFAIEFDYDNHVISVREGCYLTKESKGWHLPGKQYKMFCVEEPIDTSRNLGNSSDMTSSKGLREEFKRALEILYQKVSLNQCCAQFVFPPSYYHSNNNVRKGTNGTLITNNNNYAAGRRYLNGYRSQNYYYDEADYDDDDDDESVGEMSVMETLNIGTRPAHSKDPTGSNKNQPSRRDSVSSPSRSQGGEKGSSSKDSNSSGRQDNTSSNRSQSKNRSKQSKGDKDSSLTAGDSSKSQSSSRGKQEKTGSSGSTTTNRRNKKSSGGNGGDAQKGGRGGGGNNGSSNGGTGGNTGRAPRAAVEFSLADIANVAPRLLSASSKGDQESLIQAVDNFVGSDTTGSTDGVKNRQKKKGGSKNVVWSTNSNRGETSRRLQPITKGVQSSADQDKARVIIVASEDSASNNDNSTPTTNGDNVPSS</sequence>
<organism evidence="11 12">
    <name type="scientific">Linnemannia exigua</name>
    <dbReference type="NCBI Taxonomy" id="604196"/>
    <lineage>
        <taxon>Eukaryota</taxon>
        <taxon>Fungi</taxon>
        <taxon>Fungi incertae sedis</taxon>
        <taxon>Mucoromycota</taxon>
        <taxon>Mortierellomycotina</taxon>
        <taxon>Mortierellomycetes</taxon>
        <taxon>Mortierellales</taxon>
        <taxon>Mortierellaceae</taxon>
        <taxon>Linnemannia</taxon>
    </lineage>
</organism>
<dbReference type="PANTHER" id="PTHR12271:SF113">
    <property type="entry name" value="POLY(A) RNA POLYMERASE CID11"/>
    <property type="match status" value="1"/>
</dbReference>
<dbReference type="EC" id="2.7.7.19" evidence="4"/>
<feature type="compositionally biased region" description="Low complexity" evidence="8">
    <location>
        <begin position="977"/>
        <end position="988"/>
    </location>
</feature>
<dbReference type="Pfam" id="PF22600">
    <property type="entry name" value="MTPAP-like_central"/>
    <property type="match status" value="1"/>
</dbReference>
<evidence type="ECO:0000259" key="10">
    <source>
        <dbReference type="Pfam" id="PF22600"/>
    </source>
</evidence>
<feature type="compositionally biased region" description="Low complexity" evidence="8">
    <location>
        <begin position="260"/>
        <end position="293"/>
    </location>
</feature>
<feature type="region of interest" description="Disordered" evidence="8">
    <location>
        <begin position="137"/>
        <end position="295"/>
    </location>
</feature>
<comment type="cofactor">
    <cofactor evidence="1">
        <name>Mn(2+)</name>
        <dbReference type="ChEBI" id="CHEBI:29035"/>
    </cofactor>
</comment>
<evidence type="ECO:0000256" key="3">
    <source>
        <dbReference type="ARBA" id="ARBA00008593"/>
    </source>
</evidence>
<gene>
    <name evidence="11" type="ORF">BGZ95_000481</name>
</gene>
<evidence type="ECO:0000256" key="8">
    <source>
        <dbReference type="SAM" id="MobiDB-lite"/>
    </source>
</evidence>
<reference evidence="11" key="1">
    <citation type="journal article" date="2020" name="Fungal Divers.">
        <title>Resolving the Mortierellaceae phylogeny through synthesis of multi-gene phylogenetics and phylogenomics.</title>
        <authorList>
            <person name="Vandepol N."/>
            <person name="Liber J."/>
            <person name="Desiro A."/>
            <person name="Na H."/>
            <person name="Kennedy M."/>
            <person name="Barry K."/>
            <person name="Grigoriev I.V."/>
            <person name="Miller A.N."/>
            <person name="O'Donnell K."/>
            <person name="Stajich J.E."/>
            <person name="Bonito G."/>
        </authorList>
    </citation>
    <scope>NUCLEOTIDE SEQUENCE</scope>
    <source>
        <strain evidence="11">NRRL 28262</strain>
    </source>
</reference>
<keyword evidence="5" id="KW-0808">Transferase</keyword>
<dbReference type="GO" id="GO:0046872">
    <property type="term" value="F:metal ion binding"/>
    <property type="evidence" value="ECO:0007669"/>
    <property type="project" value="UniProtKB-KW"/>
</dbReference>
<dbReference type="CDD" id="cd05402">
    <property type="entry name" value="NT_PAP_TUTase"/>
    <property type="match status" value="1"/>
</dbReference>
<evidence type="ECO:0000313" key="12">
    <source>
        <dbReference type="Proteomes" id="UP001194580"/>
    </source>
</evidence>
<keyword evidence="12" id="KW-1185">Reference proteome</keyword>
<feature type="compositionally biased region" description="Acidic residues" evidence="8">
    <location>
        <begin position="194"/>
        <end position="210"/>
    </location>
</feature>
<dbReference type="AlphaFoldDB" id="A0AAD4DJB7"/>
<dbReference type="InterPro" id="IPR054708">
    <property type="entry name" value="MTPAP-like_central"/>
</dbReference>
<dbReference type="GO" id="GO:0010605">
    <property type="term" value="P:negative regulation of macromolecule metabolic process"/>
    <property type="evidence" value="ECO:0007669"/>
    <property type="project" value="UniProtKB-ARBA"/>
</dbReference>
<keyword evidence="7" id="KW-0460">Magnesium</keyword>
<comment type="cofactor">
    <cofactor evidence="2">
        <name>Mg(2+)</name>
        <dbReference type="ChEBI" id="CHEBI:18420"/>
    </cofactor>
</comment>
<dbReference type="EMBL" id="JAAAIL010000109">
    <property type="protein sequence ID" value="KAG0279691.1"/>
    <property type="molecule type" value="Genomic_DNA"/>
</dbReference>
<evidence type="ECO:0000259" key="9">
    <source>
        <dbReference type="Pfam" id="PF03828"/>
    </source>
</evidence>
<name>A0AAD4DJB7_9FUNG</name>
<evidence type="ECO:0000256" key="4">
    <source>
        <dbReference type="ARBA" id="ARBA00012388"/>
    </source>
</evidence>
<feature type="domain" description="PAP-associated" evidence="9">
    <location>
        <begin position="571"/>
        <end position="628"/>
    </location>
</feature>
<feature type="compositionally biased region" description="Polar residues" evidence="8">
    <location>
        <begin position="148"/>
        <end position="177"/>
    </location>
</feature>
<comment type="caution">
    <text evidence="11">The sequence shown here is derived from an EMBL/GenBank/DDBJ whole genome shotgun (WGS) entry which is preliminary data.</text>
</comment>
<proteinExistence type="inferred from homology"/>
<evidence type="ECO:0000256" key="7">
    <source>
        <dbReference type="ARBA" id="ARBA00022842"/>
    </source>
</evidence>
<feature type="compositionally biased region" description="Low complexity" evidence="8">
    <location>
        <begin position="776"/>
        <end position="794"/>
    </location>
</feature>
<dbReference type="InterPro" id="IPR002058">
    <property type="entry name" value="PAP_assoc"/>
</dbReference>
<evidence type="ECO:0000313" key="11">
    <source>
        <dbReference type="EMBL" id="KAG0279691.1"/>
    </source>
</evidence>
<feature type="compositionally biased region" description="Polar residues" evidence="8">
    <location>
        <begin position="989"/>
        <end position="1000"/>
    </location>
</feature>